<name>A0A8K0CYS0_IGNLU</name>
<evidence type="ECO:0000313" key="2">
    <source>
        <dbReference type="EMBL" id="KAF2896195.1"/>
    </source>
</evidence>
<dbReference type="Proteomes" id="UP000801492">
    <property type="component" value="Unassembled WGS sequence"/>
</dbReference>
<keyword evidence="3" id="KW-1185">Reference proteome</keyword>
<dbReference type="EMBL" id="VTPC01005301">
    <property type="protein sequence ID" value="KAF2896195.1"/>
    <property type="molecule type" value="Genomic_DNA"/>
</dbReference>
<reference evidence="2" key="1">
    <citation type="submission" date="2019-08" db="EMBL/GenBank/DDBJ databases">
        <title>The genome of the North American firefly Photinus pyralis.</title>
        <authorList>
            <consortium name="Photinus pyralis genome working group"/>
            <person name="Fallon T.R."/>
            <person name="Sander Lower S.E."/>
            <person name="Weng J.-K."/>
        </authorList>
    </citation>
    <scope>NUCLEOTIDE SEQUENCE</scope>
    <source>
        <strain evidence="2">TRF0915ILg1</strain>
        <tissue evidence="2">Whole body</tissue>
    </source>
</reference>
<accession>A0A8K0CYS0</accession>
<evidence type="ECO:0000313" key="3">
    <source>
        <dbReference type="Proteomes" id="UP000801492"/>
    </source>
</evidence>
<gene>
    <name evidence="2" type="ORF">ILUMI_09981</name>
</gene>
<comment type="caution">
    <text evidence="2">The sequence shown here is derived from an EMBL/GenBank/DDBJ whole genome shotgun (WGS) entry which is preliminary data.</text>
</comment>
<sequence length="171" mass="19381">MVLEKPANVFMFTDANYIASRRESGKFCSFWSKPQQENQEDSSDNPPANLTDSSSSLISLLGELQSSSLKAVSSHREPQPIILQGACHAVASCVITGILYKDVQVADQIAKQDEEQNRNYVKKRLNFEGEETNKQKKVNVEKTKKKDSEKTERRQFFLKNPVLKKSLLMII</sequence>
<dbReference type="AlphaFoldDB" id="A0A8K0CYS0"/>
<evidence type="ECO:0000256" key="1">
    <source>
        <dbReference type="SAM" id="MobiDB-lite"/>
    </source>
</evidence>
<feature type="region of interest" description="Disordered" evidence="1">
    <location>
        <begin position="33"/>
        <end position="52"/>
    </location>
</feature>
<protein>
    <submittedName>
        <fullName evidence="2">Uncharacterized protein</fullName>
    </submittedName>
</protein>
<organism evidence="2 3">
    <name type="scientific">Ignelater luminosus</name>
    <name type="common">Cucubano</name>
    <name type="synonym">Pyrophorus luminosus</name>
    <dbReference type="NCBI Taxonomy" id="2038154"/>
    <lineage>
        <taxon>Eukaryota</taxon>
        <taxon>Metazoa</taxon>
        <taxon>Ecdysozoa</taxon>
        <taxon>Arthropoda</taxon>
        <taxon>Hexapoda</taxon>
        <taxon>Insecta</taxon>
        <taxon>Pterygota</taxon>
        <taxon>Neoptera</taxon>
        <taxon>Endopterygota</taxon>
        <taxon>Coleoptera</taxon>
        <taxon>Polyphaga</taxon>
        <taxon>Elateriformia</taxon>
        <taxon>Elateroidea</taxon>
        <taxon>Elateridae</taxon>
        <taxon>Agrypninae</taxon>
        <taxon>Pyrophorini</taxon>
        <taxon>Ignelater</taxon>
    </lineage>
</organism>
<proteinExistence type="predicted"/>